<organism evidence="6">
    <name type="scientific">Gulosibacter sediminis</name>
    <dbReference type="NCBI Taxonomy" id="1729695"/>
    <lineage>
        <taxon>Bacteria</taxon>
        <taxon>Bacillati</taxon>
        <taxon>Actinomycetota</taxon>
        <taxon>Actinomycetes</taxon>
        <taxon>Micrococcales</taxon>
        <taxon>Microbacteriaceae</taxon>
        <taxon>Gulosibacter</taxon>
    </lineage>
</organism>
<dbReference type="PANTHER" id="PTHR43553">
    <property type="entry name" value="HEAVY METAL TRANSPORTER"/>
    <property type="match status" value="1"/>
</dbReference>
<keyword evidence="2" id="KW-0813">Transport</keyword>
<dbReference type="InterPro" id="IPR050095">
    <property type="entry name" value="ECF_ABC_transporter_ATP-bd"/>
</dbReference>
<keyword evidence="4 6" id="KW-0067">ATP-binding</keyword>
<feature type="domain" description="ABC transporter" evidence="5">
    <location>
        <begin position="6"/>
        <end position="230"/>
    </location>
</feature>
<dbReference type="PANTHER" id="PTHR43553:SF24">
    <property type="entry name" value="ENERGY-COUPLING FACTOR TRANSPORTER ATP-BINDING PROTEIN ECFA1"/>
    <property type="match status" value="1"/>
</dbReference>
<name>A0ABY4MVJ2_9MICO</name>
<dbReference type="PROSITE" id="PS50893">
    <property type="entry name" value="ABC_TRANSPORTER_2"/>
    <property type="match status" value="1"/>
</dbReference>
<dbReference type="GO" id="GO:0005524">
    <property type="term" value="F:ATP binding"/>
    <property type="evidence" value="ECO:0007669"/>
    <property type="project" value="UniProtKB-KW"/>
</dbReference>
<reference evidence="6" key="1">
    <citation type="submission" date="2022-05" db="EMBL/GenBank/DDBJ databases">
        <title>Complete genome sequence of toluene-degrading Gulosibacter sediminis strain ACHW.36C.</title>
        <authorList>
            <person name="Wai A.C."/>
            <person name="Lai G.K."/>
            <person name="Griffin S.D."/>
            <person name="Leung F.C."/>
        </authorList>
    </citation>
    <scope>NUCLEOTIDE SEQUENCE [LARGE SCALE GENOMIC DNA]</scope>
    <source>
        <strain evidence="6">ACHW.36C</strain>
    </source>
</reference>
<evidence type="ECO:0000313" key="6">
    <source>
        <dbReference type="EMBL" id="UQN13735.1"/>
    </source>
</evidence>
<dbReference type="Gene3D" id="3.40.50.300">
    <property type="entry name" value="P-loop containing nucleotide triphosphate hydrolases"/>
    <property type="match status" value="1"/>
</dbReference>
<keyword evidence="3" id="KW-0547">Nucleotide-binding</keyword>
<evidence type="ECO:0000256" key="3">
    <source>
        <dbReference type="ARBA" id="ARBA00022741"/>
    </source>
</evidence>
<dbReference type="EMBL" id="CP097160">
    <property type="protein sequence ID" value="UQN13735.1"/>
    <property type="molecule type" value="Genomic_DNA"/>
</dbReference>
<dbReference type="SUPFAM" id="SSF52540">
    <property type="entry name" value="P-loop containing nucleoside triphosphate hydrolases"/>
    <property type="match status" value="1"/>
</dbReference>
<evidence type="ECO:0000259" key="5">
    <source>
        <dbReference type="PROSITE" id="PS50893"/>
    </source>
</evidence>
<dbReference type="InterPro" id="IPR003439">
    <property type="entry name" value="ABC_transporter-like_ATP-bd"/>
</dbReference>
<protein>
    <submittedName>
        <fullName evidence="6">Energy-coupling factor ABC transporter ATP-binding protein</fullName>
    </submittedName>
</protein>
<dbReference type="InterPro" id="IPR003593">
    <property type="entry name" value="AAA+_ATPase"/>
</dbReference>
<proteinExistence type="inferred from homology"/>
<comment type="similarity">
    <text evidence="1">Belongs to the ABC transporter superfamily.</text>
</comment>
<evidence type="ECO:0000256" key="2">
    <source>
        <dbReference type="ARBA" id="ARBA00022448"/>
    </source>
</evidence>
<dbReference type="InterPro" id="IPR015856">
    <property type="entry name" value="ABC_transpr_CbiO/EcfA_su"/>
</dbReference>
<sequence>MTDRELSFDRVRVVREGRVALDDVTLTLDEHRIAVVGENGSGKSTLARLLNGLVTATSGEVRVHGRNPAREGAKVRSQTGFVFPNPSAQVIMPTVREDLAFSFRGRKLSRAEIAAKVEATLGSVGLSALADVPAHSLSSGQQQLLAVAAVLAVEPGLVIADEPTALLDLRNRSRIAELLLDRALPHQLVLVTHDLELAERCDVAVWVQDARVTAVGRPADIVARYRASVA</sequence>
<evidence type="ECO:0000256" key="1">
    <source>
        <dbReference type="ARBA" id="ARBA00005417"/>
    </source>
</evidence>
<dbReference type="InterPro" id="IPR017871">
    <property type="entry name" value="ABC_transporter-like_CS"/>
</dbReference>
<dbReference type="Pfam" id="PF00005">
    <property type="entry name" value="ABC_tran"/>
    <property type="match status" value="1"/>
</dbReference>
<evidence type="ECO:0000256" key="4">
    <source>
        <dbReference type="ARBA" id="ARBA00022840"/>
    </source>
</evidence>
<dbReference type="PROSITE" id="PS00211">
    <property type="entry name" value="ABC_TRANSPORTER_1"/>
    <property type="match status" value="1"/>
</dbReference>
<gene>
    <name evidence="6" type="ORF">M3M28_06475</name>
</gene>
<dbReference type="CDD" id="cd03225">
    <property type="entry name" value="ABC_cobalt_CbiO_domain1"/>
    <property type="match status" value="1"/>
</dbReference>
<accession>A0ABY4MVJ2</accession>
<dbReference type="InterPro" id="IPR027417">
    <property type="entry name" value="P-loop_NTPase"/>
</dbReference>
<dbReference type="SMART" id="SM00382">
    <property type="entry name" value="AAA"/>
    <property type="match status" value="1"/>
</dbReference>